<feature type="compositionally biased region" description="Acidic residues" evidence="3">
    <location>
        <begin position="497"/>
        <end position="510"/>
    </location>
</feature>
<dbReference type="SUPFAM" id="SSF58104">
    <property type="entry name" value="Methyl-accepting chemotaxis protein (MCP) signaling domain"/>
    <property type="match status" value="1"/>
</dbReference>
<feature type="compositionally biased region" description="Basic and acidic residues" evidence="3">
    <location>
        <begin position="361"/>
        <end position="393"/>
    </location>
</feature>
<feature type="coiled-coil region" evidence="2">
    <location>
        <begin position="57"/>
        <end position="118"/>
    </location>
</feature>
<feature type="compositionally biased region" description="Basic and acidic residues" evidence="3">
    <location>
        <begin position="437"/>
        <end position="454"/>
    </location>
</feature>
<protein>
    <recommendedName>
        <fullName evidence="4">Methyl-accepting transducer domain-containing protein</fullName>
    </recommendedName>
</protein>
<evidence type="ECO:0000256" key="3">
    <source>
        <dbReference type="SAM" id="MobiDB-lite"/>
    </source>
</evidence>
<feature type="region of interest" description="Disordered" evidence="3">
    <location>
        <begin position="354"/>
        <end position="598"/>
    </location>
</feature>
<dbReference type="Proteomes" id="UP000078546">
    <property type="component" value="Unassembled WGS sequence"/>
</dbReference>
<dbReference type="Gene3D" id="6.10.250.1010">
    <property type="match status" value="1"/>
</dbReference>
<dbReference type="EMBL" id="FLQV01002073">
    <property type="protein sequence ID" value="SBT00696.1"/>
    <property type="molecule type" value="Genomic_DNA"/>
</dbReference>
<accession>A0A1A8X611</accession>
<dbReference type="PROSITE" id="PS50111">
    <property type="entry name" value="CHEMOTAXIS_TRANSDUC_2"/>
    <property type="match status" value="1"/>
</dbReference>
<evidence type="ECO:0000313" key="5">
    <source>
        <dbReference type="EMBL" id="SBT00696.1"/>
    </source>
</evidence>
<feature type="compositionally biased region" description="Basic and acidic residues" evidence="3">
    <location>
        <begin position="511"/>
        <end position="524"/>
    </location>
</feature>
<dbReference type="Gene3D" id="1.10.287.950">
    <property type="entry name" value="Methyl-accepting chemotaxis protein"/>
    <property type="match status" value="1"/>
</dbReference>
<feature type="compositionally biased region" description="Basic and acidic residues" evidence="3">
    <location>
        <begin position="546"/>
        <end position="598"/>
    </location>
</feature>
<dbReference type="InterPro" id="IPR004089">
    <property type="entry name" value="MCPsignal_dom"/>
</dbReference>
<feature type="region of interest" description="Disordered" evidence="3">
    <location>
        <begin position="649"/>
        <end position="684"/>
    </location>
</feature>
<organism evidence="5 6">
    <name type="scientific">Plasmodium ovale curtisi</name>
    <dbReference type="NCBI Taxonomy" id="864141"/>
    <lineage>
        <taxon>Eukaryota</taxon>
        <taxon>Sar</taxon>
        <taxon>Alveolata</taxon>
        <taxon>Apicomplexa</taxon>
        <taxon>Aconoidasida</taxon>
        <taxon>Haemosporida</taxon>
        <taxon>Plasmodiidae</taxon>
        <taxon>Plasmodium</taxon>
        <taxon>Plasmodium (Plasmodium)</taxon>
    </lineage>
</organism>
<evidence type="ECO:0000256" key="2">
    <source>
        <dbReference type="SAM" id="Coils"/>
    </source>
</evidence>
<feature type="compositionally biased region" description="Acidic residues" evidence="3">
    <location>
        <begin position="525"/>
        <end position="545"/>
    </location>
</feature>
<evidence type="ECO:0000259" key="4">
    <source>
        <dbReference type="PROSITE" id="PS50111"/>
    </source>
</evidence>
<dbReference type="AlphaFoldDB" id="A0A1A8X611"/>
<name>A0A1A8X611_PLAOA</name>
<evidence type="ECO:0000313" key="6">
    <source>
        <dbReference type="Proteomes" id="UP000078546"/>
    </source>
</evidence>
<feature type="coiled-coil region" evidence="2">
    <location>
        <begin position="197"/>
        <end position="231"/>
    </location>
</feature>
<keyword evidence="1" id="KW-0807">Transducer</keyword>
<evidence type="ECO:0000256" key="1">
    <source>
        <dbReference type="PROSITE-ProRule" id="PRU00284"/>
    </source>
</evidence>
<gene>
    <name evidence="5" type="ORF">POVCU1_061780</name>
</gene>
<dbReference type="GO" id="GO:0007165">
    <property type="term" value="P:signal transduction"/>
    <property type="evidence" value="ECO:0007669"/>
    <property type="project" value="UniProtKB-KW"/>
</dbReference>
<reference evidence="6" key="1">
    <citation type="submission" date="2016-05" db="EMBL/GenBank/DDBJ databases">
        <authorList>
            <person name="Naeem Raeece"/>
        </authorList>
    </citation>
    <scope>NUCLEOTIDE SEQUENCE [LARGE SCALE GENOMIC DNA]</scope>
</reference>
<proteinExistence type="predicted"/>
<keyword evidence="2" id="KW-0175">Coiled coil</keyword>
<dbReference type="GO" id="GO:0016020">
    <property type="term" value="C:membrane"/>
    <property type="evidence" value="ECO:0007669"/>
    <property type="project" value="InterPro"/>
</dbReference>
<feature type="domain" description="Methyl-accepting transducer" evidence="4">
    <location>
        <begin position="448"/>
        <end position="626"/>
    </location>
</feature>
<sequence length="684" mass="79056">MKNVNIITNKIVEERVKEYCRKIEENKLKNVKATIQISRSKININNRKKLYLEKLRNQEIERNNNILKKKLEGINKRERKADELLKQTTLQKANTNKKNFLYENIKKAKIKKEKKKANNTNMNYPLNDTTSTKHPKKILYKGYIDDSQKCYKFYTEVKVDDGSNLSIIALNIKSRRIKKFAYDKEKHQELLNTLGTYEEIAKNVALKEDELQEKEKRCKLLNKKREYKENEKPMRIKHRVMLENIEKTCDFYIKKYFNDDFDKENCTKEMKHENGSNENEDKDITYFKKRKNSLLMVHPQPKMGAKLMAAIAEAPITPEQAPSHVSTLTPLVVFPFSLLGNDVSDAKNCGEEKLSTQFSKNKKEDKKEYTPSKHEHVQVKEMRKDHSMVDTSKEVSPPEEGESDSPTRMLDYTNGQNVTEETKGGEPELGEEGEVQNGERAESKVELEAIKEVTEESNEVVEESNEVVEESNEVVEESNEVTEESNEVTEESKEVTEESNEVTEESNEVVEESKEVVEESKEVVEESNEVTEESNEVTEESNEVVEESKEVVEESKEVVEKSKEVVEKSKEVVEESKEVVEESKEVTEESKDVTEESKEVVEAIKEVTEESKDVTEESKEVVEAIKEVTEESKEDEISVNVDKAELYHVDEENVEESKVEEGKPEETKTEEGEVAHEEEGKIKE</sequence>
<feature type="compositionally biased region" description="Acidic residues" evidence="3">
    <location>
        <begin position="455"/>
        <end position="489"/>
    </location>
</feature>